<feature type="domain" description="DUF2779" evidence="1">
    <location>
        <begin position="391"/>
        <end position="537"/>
    </location>
</feature>
<dbReference type="OrthoDB" id="9783873at2"/>
<sequence length="610" mass="71722">MKISKTGFLNLTRCDRYAALEEIYRQKGEAIVTFSEDLSDLMNEERIQKQRLLIDQMYDEEDNDLISEEDEQLKVMMPYYNQIEGLTATVVKDTFDGKLVFDMFDTYKQQRFEAQIDGYYFYCFLDGYLTDNEVFRVFETKATTTKKFLDLKVKGESIFIENDKGIYQLLNDYGIETDDKYDKKEAQLLDKYHSAGRYVYDLAFQRFVIENRADFDSRKSGKYYLAVLNSDYVFDGKVSSSNEPIYSNDIIKLIDLTSVTERYQETIKNDIKQVIKRLNHMDAREVKLGKHCQKGDRRECPFYEVCFSKVPKENSLFTYIGSHYGFKDPYGIKHDRFDLINEGKTKLLDIPYEWLERDNNQIQHQVVSSNRTFFDEGKILAGLGELRYPIYHLDFETFPCPLPRFKGEKCYSQSLFQYSIHIEKSPASCDKENDHYGFLAKDTNDHREELITSMLDVIKEDGGTILVYNIAFEKTRIAELAELFPKYKDRLYDLKDRLFDLMDIVKTNSKFYIDLGYDEKHAKRVNFYADALNGSYSIKKVLPIFTSLSYQDLNVSNGTEALVTYASFPSMDQLTYQRRYKDLIDYCKQDTWAMVEILNALRKQVNQTNN</sequence>
<proteinExistence type="predicted"/>
<evidence type="ECO:0000313" key="2">
    <source>
        <dbReference type="EMBL" id="CCV65312.1"/>
    </source>
</evidence>
<evidence type="ECO:0000259" key="1">
    <source>
        <dbReference type="Pfam" id="PF11074"/>
    </source>
</evidence>
<name>U4KMF0_9MOLU</name>
<dbReference type="Proteomes" id="UP000032737">
    <property type="component" value="Chromosome"/>
</dbReference>
<dbReference type="KEGG" id="abra:BN85302910"/>
<dbReference type="AlphaFoldDB" id="U4KMF0"/>
<keyword evidence="3" id="KW-1185">Reference proteome</keyword>
<gene>
    <name evidence="2" type="ORF">BN85302910</name>
</gene>
<evidence type="ECO:0000313" key="3">
    <source>
        <dbReference type="Proteomes" id="UP000032737"/>
    </source>
</evidence>
<reference evidence="2 3" key="1">
    <citation type="journal article" date="2013" name="J. Mol. Microbiol. Biotechnol.">
        <title>Analysis of the Complete Genomes of Acholeplasma brassicae , A. palmae and A. laidlawii and Their Comparison to the Obligate Parasites from ' Candidatus Phytoplasma'.</title>
        <authorList>
            <person name="Kube M."/>
            <person name="Siewert C."/>
            <person name="Migdoll A.M."/>
            <person name="Duduk B."/>
            <person name="Holz S."/>
            <person name="Rabus R."/>
            <person name="Seemuller E."/>
            <person name="Mitrovic J."/>
            <person name="Muller I."/>
            <person name="Buttner C."/>
            <person name="Reinhardt R."/>
        </authorList>
    </citation>
    <scope>NUCLEOTIDE SEQUENCE [LARGE SCALE GENOMIC DNA]</scope>
    <source>
        <strain evidence="3">0502</strain>
    </source>
</reference>
<accession>U4KMF0</accession>
<organism evidence="2 3">
    <name type="scientific">Acholeplasma brassicae</name>
    <dbReference type="NCBI Taxonomy" id="61635"/>
    <lineage>
        <taxon>Bacteria</taxon>
        <taxon>Bacillati</taxon>
        <taxon>Mycoplasmatota</taxon>
        <taxon>Mollicutes</taxon>
        <taxon>Acholeplasmatales</taxon>
        <taxon>Acholeplasmataceae</taxon>
        <taxon>Acholeplasma</taxon>
    </lineage>
</organism>
<dbReference type="EMBL" id="FO681348">
    <property type="protein sequence ID" value="CCV65312.1"/>
    <property type="molecule type" value="Genomic_DNA"/>
</dbReference>
<dbReference type="STRING" id="61635.BN85302910"/>
<dbReference type="RefSeq" id="WP_030004174.1">
    <property type="nucleotide sequence ID" value="NC_022549.1"/>
</dbReference>
<dbReference type="InterPro" id="IPR021301">
    <property type="entry name" value="DUF2779"/>
</dbReference>
<dbReference type="HOGENOM" id="CLU_441239_0_0_14"/>
<dbReference type="Pfam" id="PF11074">
    <property type="entry name" value="DUF2779"/>
    <property type="match status" value="1"/>
</dbReference>
<protein>
    <recommendedName>
        <fullName evidence="1">DUF2779 domain-containing protein</fullName>
    </recommendedName>
</protein>